<organism evidence="5 6">
    <name type="scientific">Periweissella cryptocerci</name>
    <dbReference type="NCBI Taxonomy" id="2506420"/>
    <lineage>
        <taxon>Bacteria</taxon>
        <taxon>Bacillati</taxon>
        <taxon>Bacillota</taxon>
        <taxon>Bacilli</taxon>
        <taxon>Lactobacillales</taxon>
        <taxon>Lactobacillaceae</taxon>
        <taxon>Periweissella</taxon>
    </lineage>
</organism>
<proteinExistence type="predicted"/>
<dbReference type="InterPro" id="IPR023365">
    <property type="entry name" value="Sortase_dom-sf"/>
</dbReference>
<feature type="transmembrane region" description="Helical" evidence="4">
    <location>
        <begin position="12"/>
        <end position="30"/>
    </location>
</feature>
<keyword evidence="1" id="KW-0378">Hydrolase</keyword>
<dbReference type="OrthoDB" id="1648028at2"/>
<keyword evidence="4" id="KW-0472">Membrane</keyword>
<evidence type="ECO:0000313" key="5">
    <source>
        <dbReference type="EMBL" id="QBO36413.1"/>
    </source>
</evidence>
<keyword evidence="6" id="KW-1185">Reference proteome</keyword>
<dbReference type="EMBL" id="CP037940">
    <property type="protein sequence ID" value="QBO36413.1"/>
    <property type="molecule type" value="Genomic_DNA"/>
</dbReference>
<evidence type="ECO:0000256" key="1">
    <source>
        <dbReference type="ARBA" id="ARBA00022801"/>
    </source>
</evidence>
<dbReference type="Gene3D" id="2.40.260.10">
    <property type="entry name" value="Sortase"/>
    <property type="match status" value="1"/>
</dbReference>
<dbReference type="Pfam" id="PF04203">
    <property type="entry name" value="Sortase"/>
    <property type="match status" value="1"/>
</dbReference>
<keyword evidence="4" id="KW-1133">Transmembrane helix</keyword>
<dbReference type="SUPFAM" id="SSF63817">
    <property type="entry name" value="Sortase"/>
    <property type="match status" value="1"/>
</dbReference>
<dbReference type="CDD" id="cd05827">
    <property type="entry name" value="Sortase_C"/>
    <property type="match status" value="1"/>
</dbReference>
<evidence type="ECO:0000313" key="6">
    <source>
        <dbReference type="Proteomes" id="UP000292886"/>
    </source>
</evidence>
<dbReference type="InterPro" id="IPR042002">
    <property type="entry name" value="Sortase_C"/>
</dbReference>
<reference evidence="6" key="1">
    <citation type="submission" date="2019-03" db="EMBL/GenBank/DDBJ databases">
        <title>Weissella sp. 26KH-42 Genome sequencing.</title>
        <authorList>
            <person name="Heo J."/>
            <person name="Kim S.-J."/>
            <person name="Kim J.-S."/>
            <person name="Hong S.-B."/>
            <person name="Kwon S.-W."/>
        </authorList>
    </citation>
    <scope>NUCLEOTIDE SEQUENCE [LARGE SCALE GENOMIC DNA]</scope>
    <source>
        <strain evidence="6">26KH-42</strain>
    </source>
</reference>
<dbReference type="KEGG" id="wei:EQG49_08010"/>
<dbReference type="AlphaFoldDB" id="A0A4P6YUM3"/>
<keyword evidence="4" id="KW-0812">Transmembrane</keyword>
<name>A0A4P6YUM3_9LACO</name>
<dbReference type="GO" id="GO:0016787">
    <property type="term" value="F:hydrolase activity"/>
    <property type="evidence" value="ECO:0007669"/>
    <property type="project" value="UniProtKB-KW"/>
</dbReference>
<feature type="active site" description="Acyl-thioester intermediate" evidence="2">
    <location>
        <position position="180"/>
    </location>
</feature>
<sequence>MGELIMSKKRWFVVITLLFIGIGVMGFPYINRFVTEYKMTQEVQKIKKFDSSTAYASTNAKKKHRNVAPGYLSVPKLGIEYPIHEDSSKKTLNEGVGIIVNLDRPGDGTGSLTAIPGHRGWWGTPMFLNLPQMQPGDVFTISWRGEKLYYRVYENKIFLANELDKVQRFENEERLILVTCHPYGKNTHRFLVYADRINNKGQKMVDVRSKADNKKQNLANYRKPSDSDAAAVANAGQK</sequence>
<feature type="active site" description="Proton donor/acceptor" evidence="2">
    <location>
        <position position="118"/>
    </location>
</feature>
<dbReference type="InterPro" id="IPR005754">
    <property type="entry name" value="Sortase"/>
</dbReference>
<gene>
    <name evidence="5" type="ORF">EQG49_08010</name>
</gene>
<dbReference type="Proteomes" id="UP000292886">
    <property type="component" value="Chromosome"/>
</dbReference>
<evidence type="ECO:0000256" key="2">
    <source>
        <dbReference type="PIRSR" id="PIRSR605754-1"/>
    </source>
</evidence>
<feature type="region of interest" description="Disordered" evidence="3">
    <location>
        <begin position="204"/>
        <end position="238"/>
    </location>
</feature>
<evidence type="ECO:0000256" key="3">
    <source>
        <dbReference type="SAM" id="MobiDB-lite"/>
    </source>
</evidence>
<feature type="compositionally biased region" description="Basic and acidic residues" evidence="3">
    <location>
        <begin position="204"/>
        <end position="215"/>
    </location>
</feature>
<dbReference type="NCBIfam" id="TIGR01076">
    <property type="entry name" value="sortase_fam"/>
    <property type="match status" value="1"/>
</dbReference>
<evidence type="ECO:0000256" key="4">
    <source>
        <dbReference type="SAM" id="Phobius"/>
    </source>
</evidence>
<accession>A0A4P6YUM3</accession>
<protein>
    <submittedName>
        <fullName evidence="5">Class C sortase</fullName>
    </submittedName>
</protein>